<dbReference type="PANTHER" id="PTHR46796:SF6">
    <property type="entry name" value="ARAC SUBFAMILY"/>
    <property type="match status" value="1"/>
</dbReference>
<evidence type="ECO:0000259" key="4">
    <source>
        <dbReference type="PROSITE" id="PS01124"/>
    </source>
</evidence>
<dbReference type="GO" id="GO:0043565">
    <property type="term" value="F:sequence-specific DNA binding"/>
    <property type="evidence" value="ECO:0007669"/>
    <property type="project" value="InterPro"/>
</dbReference>
<dbReference type="InterPro" id="IPR050204">
    <property type="entry name" value="AraC_XylS_family_regulators"/>
</dbReference>
<gene>
    <name evidence="5" type="primary">feaR</name>
    <name evidence="5" type="ORF">PSM7751_00578</name>
</gene>
<keyword evidence="2" id="KW-0238">DNA-binding</keyword>
<dbReference type="InterPro" id="IPR009057">
    <property type="entry name" value="Homeodomain-like_sf"/>
</dbReference>
<dbReference type="InterPro" id="IPR035418">
    <property type="entry name" value="AraC-bd_2"/>
</dbReference>
<sequence>MRDAIAAQEFAHVEAFRAGIKSICGAYHVEPCPRGSGFAARAGLARVGGLEIARVALTAREVRRDARAIRRDEADHFVLTLQRRGEAQMLQGERQTTLRAGDMFLSDAALPSLFDFGGTAAEQLSVHLPRAEMTSRFGALARGGLSIRREDSLAVAMTALLQRAQEETPPQIDEAFLSLVGAWLQDTARGETRRDARADGLLGQALTLINLHYRDPDFGPGALAELLNVAPRRLQRAFAPLGETPRDRILATRLDQARHQLEHRGGRNISDVAWDMGFGDLSHFYHVFRARFGHAPGATAATGDA</sequence>
<organism evidence="5 6">
    <name type="scientific">Pseudooceanicola marinus</name>
    <dbReference type="NCBI Taxonomy" id="396013"/>
    <lineage>
        <taxon>Bacteria</taxon>
        <taxon>Pseudomonadati</taxon>
        <taxon>Pseudomonadota</taxon>
        <taxon>Alphaproteobacteria</taxon>
        <taxon>Rhodobacterales</taxon>
        <taxon>Paracoccaceae</taxon>
        <taxon>Pseudooceanicola</taxon>
    </lineage>
</organism>
<protein>
    <submittedName>
        <fullName evidence="5">Transcriptional activator FeaR</fullName>
    </submittedName>
</protein>
<dbReference type="Pfam" id="PF12833">
    <property type="entry name" value="HTH_18"/>
    <property type="match status" value="1"/>
</dbReference>
<dbReference type="Gene3D" id="1.10.10.60">
    <property type="entry name" value="Homeodomain-like"/>
    <property type="match status" value="1"/>
</dbReference>
<evidence type="ECO:0000256" key="2">
    <source>
        <dbReference type="ARBA" id="ARBA00023125"/>
    </source>
</evidence>
<accession>A0A1X6YE12</accession>
<dbReference type="AlphaFoldDB" id="A0A1X6YE12"/>
<dbReference type="PROSITE" id="PS00041">
    <property type="entry name" value="HTH_ARAC_FAMILY_1"/>
    <property type="match status" value="1"/>
</dbReference>
<dbReference type="InterPro" id="IPR018060">
    <property type="entry name" value="HTH_AraC"/>
</dbReference>
<dbReference type="Proteomes" id="UP000193963">
    <property type="component" value="Unassembled WGS sequence"/>
</dbReference>
<dbReference type="OrthoDB" id="8004517at2"/>
<name>A0A1X6YE12_9RHOB</name>
<evidence type="ECO:0000256" key="1">
    <source>
        <dbReference type="ARBA" id="ARBA00023015"/>
    </source>
</evidence>
<dbReference type="GO" id="GO:0003700">
    <property type="term" value="F:DNA-binding transcription factor activity"/>
    <property type="evidence" value="ECO:0007669"/>
    <property type="project" value="InterPro"/>
</dbReference>
<dbReference type="PANTHER" id="PTHR46796">
    <property type="entry name" value="HTH-TYPE TRANSCRIPTIONAL ACTIVATOR RHAS-RELATED"/>
    <property type="match status" value="1"/>
</dbReference>
<dbReference type="RefSeq" id="WP_159457046.1">
    <property type="nucleotide sequence ID" value="NZ_FWFN01000001.1"/>
</dbReference>
<evidence type="ECO:0000313" key="6">
    <source>
        <dbReference type="Proteomes" id="UP000193963"/>
    </source>
</evidence>
<dbReference type="InterPro" id="IPR018062">
    <property type="entry name" value="HTH_AraC-typ_CS"/>
</dbReference>
<dbReference type="SMART" id="SM00342">
    <property type="entry name" value="HTH_ARAC"/>
    <property type="match status" value="1"/>
</dbReference>
<reference evidence="5 6" key="1">
    <citation type="submission" date="2017-03" db="EMBL/GenBank/DDBJ databases">
        <authorList>
            <person name="Afonso C.L."/>
            <person name="Miller P.J."/>
            <person name="Scott M.A."/>
            <person name="Spackman E."/>
            <person name="Goraichik I."/>
            <person name="Dimitrov K.M."/>
            <person name="Suarez D.L."/>
            <person name="Swayne D.E."/>
        </authorList>
    </citation>
    <scope>NUCLEOTIDE SEQUENCE [LARGE SCALE GENOMIC DNA]</scope>
    <source>
        <strain evidence="5 6">CECT 7751</strain>
    </source>
</reference>
<evidence type="ECO:0000256" key="3">
    <source>
        <dbReference type="ARBA" id="ARBA00023163"/>
    </source>
</evidence>
<feature type="domain" description="HTH araC/xylS-type" evidence="4">
    <location>
        <begin position="203"/>
        <end position="302"/>
    </location>
</feature>
<dbReference type="PROSITE" id="PS01124">
    <property type="entry name" value="HTH_ARAC_FAMILY_2"/>
    <property type="match status" value="1"/>
</dbReference>
<proteinExistence type="predicted"/>
<keyword evidence="1" id="KW-0805">Transcription regulation</keyword>
<dbReference type="SUPFAM" id="SSF46689">
    <property type="entry name" value="Homeodomain-like"/>
    <property type="match status" value="1"/>
</dbReference>
<keyword evidence="6" id="KW-1185">Reference proteome</keyword>
<dbReference type="EMBL" id="FWFN01000001">
    <property type="protein sequence ID" value="SLN17791.1"/>
    <property type="molecule type" value="Genomic_DNA"/>
</dbReference>
<evidence type="ECO:0000313" key="5">
    <source>
        <dbReference type="EMBL" id="SLN17791.1"/>
    </source>
</evidence>
<keyword evidence="3" id="KW-0804">Transcription</keyword>
<dbReference type="Pfam" id="PF14525">
    <property type="entry name" value="AraC_binding_2"/>
    <property type="match status" value="1"/>
</dbReference>